<evidence type="ECO:0008006" key="6">
    <source>
        <dbReference type="Google" id="ProtNLM"/>
    </source>
</evidence>
<evidence type="ECO:0000256" key="2">
    <source>
        <dbReference type="ARBA" id="ARBA00022771"/>
    </source>
</evidence>
<dbReference type="SUPFAM" id="SSF57850">
    <property type="entry name" value="RING/U-box"/>
    <property type="match status" value="1"/>
</dbReference>
<protein>
    <recommendedName>
        <fullName evidence="6">RING-type domain-containing protein</fullName>
    </recommendedName>
</protein>
<reference evidence="4" key="1">
    <citation type="submission" date="2020-08" db="EMBL/GenBank/DDBJ databases">
        <title>Plant Genome Project.</title>
        <authorList>
            <person name="Zhang R.-G."/>
        </authorList>
    </citation>
    <scope>NUCLEOTIDE SEQUENCE</scope>
    <source>
        <strain evidence="4">WSP0</strain>
        <tissue evidence="4">Leaf</tissue>
    </source>
</reference>
<keyword evidence="2" id="KW-0863">Zinc-finger</keyword>
<gene>
    <name evidence="4" type="ORF">RHGRI_032838</name>
</gene>
<keyword evidence="3" id="KW-0862">Zinc</keyword>
<evidence type="ECO:0000256" key="3">
    <source>
        <dbReference type="ARBA" id="ARBA00022833"/>
    </source>
</evidence>
<dbReference type="Gene3D" id="3.30.40.10">
    <property type="entry name" value="Zinc/RING finger domain, C3HC4 (zinc finger)"/>
    <property type="match status" value="1"/>
</dbReference>
<dbReference type="EMBL" id="JACTNZ010000011">
    <property type="protein sequence ID" value="KAG5526710.1"/>
    <property type="molecule type" value="Genomic_DNA"/>
</dbReference>
<dbReference type="AlphaFoldDB" id="A0AAV6IJ45"/>
<dbReference type="InterPro" id="IPR013083">
    <property type="entry name" value="Znf_RING/FYVE/PHD"/>
</dbReference>
<keyword evidence="5" id="KW-1185">Reference proteome</keyword>
<dbReference type="GO" id="GO:0008270">
    <property type="term" value="F:zinc ion binding"/>
    <property type="evidence" value="ECO:0007669"/>
    <property type="project" value="UniProtKB-KW"/>
</dbReference>
<evidence type="ECO:0000313" key="4">
    <source>
        <dbReference type="EMBL" id="KAG5526710.1"/>
    </source>
</evidence>
<proteinExistence type="predicted"/>
<dbReference type="InterPro" id="IPR017907">
    <property type="entry name" value="Znf_RING_CS"/>
</dbReference>
<dbReference type="PROSITE" id="PS00518">
    <property type="entry name" value="ZF_RING_1"/>
    <property type="match status" value="1"/>
</dbReference>
<dbReference type="Proteomes" id="UP000823749">
    <property type="component" value="Chromosome 11"/>
</dbReference>
<comment type="caution">
    <text evidence="4">The sequence shown here is derived from an EMBL/GenBank/DDBJ whole genome shotgun (WGS) entry which is preliminary data.</text>
</comment>
<keyword evidence="1" id="KW-0479">Metal-binding</keyword>
<organism evidence="4 5">
    <name type="scientific">Rhododendron griersonianum</name>
    <dbReference type="NCBI Taxonomy" id="479676"/>
    <lineage>
        <taxon>Eukaryota</taxon>
        <taxon>Viridiplantae</taxon>
        <taxon>Streptophyta</taxon>
        <taxon>Embryophyta</taxon>
        <taxon>Tracheophyta</taxon>
        <taxon>Spermatophyta</taxon>
        <taxon>Magnoliopsida</taxon>
        <taxon>eudicotyledons</taxon>
        <taxon>Gunneridae</taxon>
        <taxon>Pentapetalae</taxon>
        <taxon>asterids</taxon>
        <taxon>Ericales</taxon>
        <taxon>Ericaceae</taxon>
        <taxon>Ericoideae</taxon>
        <taxon>Rhodoreae</taxon>
        <taxon>Rhododendron</taxon>
    </lineage>
</organism>
<name>A0AAV6IJ45_9ERIC</name>
<sequence length="158" mass="17621">MGDTNSTKPQQEQPDDPFTCEICIEPMLSNNKKFRNNKLCVHPFCNECISSITEYAQFKNEEERVAGIKSPGSNCDKLLDPLTCPALVPPEVSDRCYCPNRLVPPTGPGGDLQKYVEGLAACEDVQAYVRQPFGKRPKEDGNWKLLAKELRHASYGAE</sequence>
<evidence type="ECO:0000256" key="1">
    <source>
        <dbReference type="ARBA" id="ARBA00022723"/>
    </source>
</evidence>
<accession>A0AAV6IJ45</accession>
<evidence type="ECO:0000313" key="5">
    <source>
        <dbReference type="Proteomes" id="UP000823749"/>
    </source>
</evidence>